<feature type="domain" description="Peptidase S9 prolyl oligopeptidase catalytic" evidence="1">
    <location>
        <begin position="552"/>
        <end position="741"/>
    </location>
</feature>
<dbReference type="SUPFAM" id="SSF82171">
    <property type="entry name" value="DPP6 N-terminal domain-like"/>
    <property type="match status" value="1"/>
</dbReference>
<protein>
    <submittedName>
        <fullName evidence="3">DPP IV N-terminal domain-containing protein</fullName>
    </submittedName>
</protein>
<dbReference type="InterPro" id="IPR050278">
    <property type="entry name" value="Serine_Prot_S9B/DPPIV"/>
</dbReference>
<dbReference type="SUPFAM" id="SSF53474">
    <property type="entry name" value="alpha/beta-Hydrolases"/>
    <property type="match status" value="1"/>
</dbReference>
<gene>
    <name evidence="3" type="ORF">ACFSR8_03090</name>
</gene>
<dbReference type="PANTHER" id="PTHR11731">
    <property type="entry name" value="PROTEASE FAMILY S9B,C DIPEPTIDYL-PEPTIDASE IV-RELATED"/>
    <property type="match status" value="1"/>
</dbReference>
<dbReference type="Proteomes" id="UP001597476">
    <property type="component" value="Unassembled WGS sequence"/>
</dbReference>
<keyword evidence="4" id="KW-1185">Reference proteome</keyword>
<dbReference type="InterPro" id="IPR001375">
    <property type="entry name" value="Peptidase_S9_cat"/>
</dbReference>
<feature type="domain" description="Dipeptidylpeptidase IV N-terminal" evidence="2">
    <location>
        <begin position="133"/>
        <end position="461"/>
    </location>
</feature>
<name>A0ABW5T8Q5_9FLAO</name>
<accession>A0ABW5T8Q5</accession>
<comment type="caution">
    <text evidence="3">The sequence shown here is derived from an EMBL/GenBank/DDBJ whole genome shotgun (WGS) entry which is preliminary data.</text>
</comment>
<evidence type="ECO:0000313" key="3">
    <source>
        <dbReference type="EMBL" id="MFD2725184.1"/>
    </source>
</evidence>
<evidence type="ECO:0000259" key="1">
    <source>
        <dbReference type="Pfam" id="PF00326"/>
    </source>
</evidence>
<organism evidence="3 4">
    <name type="scientific">Hyunsoonleella rubra</name>
    <dbReference type="NCBI Taxonomy" id="1737062"/>
    <lineage>
        <taxon>Bacteria</taxon>
        <taxon>Pseudomonadati</taxon>
        <taxon>Bacteroidota</taxon>
        <taxon>Flavobacteriia</taxon>
        <taxon>Flavobacteriales</taxon>
        <taxon>Flavobacteriaceae</taxon>
    </lineage>
</organism>
<dbReference type="Pfam" id="PF00930">
    <property type="entry name" value="DPPIV_N"/>
    <property type="match status" value="1"/>
</dbReference>
<dbReference type="InterPro" id="IPR029058">
    <property type="entry name" value="AB_hydrolase_fold"/>
</dbReference>
<sequence length="754" mass="87234">MKHLINLALFIFLSFFYGNGQNLTLEDYERAVSYSYSNAYNKSIFNLHTQVNWFENKSGLWFVEYSDEGKRYKKYSFRRNKTKLFFDHNKLAKSLSNIVKDTVSANQLNLSKIELIDDVIISFSAFDKTFNLNLETYELEQKEKDKKKEPKNKFEKKSPDGKWVAYTKDYNLFIKSVTTGEEFKLSNDGKKNYEYASYYGWFDIMQGENGERPKRFAVNWSPDSKWLATSIIDLQQAEKMYLLDWSLDSLYKPKLLSYYRGSPGDTTMVYVQPVFYNIETKQEVKTKLPKNTHINQVSVRWSDSSGIFYADYMERGFKTTFVKEIDLNTNSERILIKETSETNIDNFDYEILGKKGRLIFLSQQSGWRQLYSLDLITSKITPLTNGNYFINDIGYIDEDNGVVYFLASGKEDGEIPYHQKLYKVSLKGKVTLLTPEKGHHDISFSEDGLYFADNYSTVQIPTKTVLRRSKNGKVLVKLTQADVSKVISKGWKVPEVFQLTAKDGKTTIYGAIWKPTNFDSLKSYPIIDATYTGPHTQRFPKSFRSAFYNQDLSELGFIIMQVDGLGTSGRSKAFLNYSYKDMGNNLEDHVLAIKYLGEKYKWIDTEKVGVFGHSAGGYDTGRAMTAYPDVYKVGVASSGDHDFRMEKAWWPEMYQGWPVDETYEAVSNITNAKNLKGKLLLVHGGLDDNVNPSATFKFAEALIKADKDFDMLIIPSQRHGYVGKYRDYFIKRRWNYFVEHLLGEKPIWNFSLKL</sequence>
<dbReference type="EMBL" id="JBHULY010000005">
    <property type="protein sequence ID" value="MFD2725184.1"/>
    <property type="molecule type" value="Genomic_DNA"/>
</dbReference>
<evidence type="ECO:0000259" key="2">
    <source>
        <dbReference type="Pfam" id="PF00930"/>
    </source>
</evidence>
<dbReference type="InterPro" id="IPR002469">
    <property type="entry name" value="Peptidase_S9B_N"/>
</dbReference>
<reference evidence="4" key="1">
    <citation type="journal article" date="2019" name="Int. J. Syst. Evol. Microbiol.">
        <title>The Global Catalogue of Microorganisms (GCM) 10K type strain sequencing project: providing services to taxonomists for standard genome sequencing and annotation.</title>
        <authorList>
            <consortium name="The Broad Institute Genomics Platform"/>
            <consortium name="The Broad Institute Genome Sequencing Center for Infectious Disease"/>
            <person name="Wu L."/>
            <person name="Ma J."/>
        </authorList>
    </citation>
    <scope>NUCLEOTIDE SEQUENCE [LARGE SCALE GENOMIC DNA]</scope>
    <source>
        <strain evidence="4">KCTC 42398</strain>
    </source>
</reference>
<evidence type="ECO:0000313" key="4">
    <source>
        <dbReference type="Proteomes" id="UP001597476"/>
    </source>
</evidence>
<proteinExistence type="predicted"/>
<dbReference type="Pfam" id="PF00326">
    <property type="entry name" value="Peptidase_S9"/>
    <property type="match status" value="1"/>
</dbReference>
<dbReference type="PANTHER" id="PTHR11731:SF193">
    <property type="entry name" value="DIPEPTIDYL PEPTIDASE 9"/>
    <property type="match status" value="1"/>
</dbReference>
<dbReference type="Gene3D" id="2.140.10.30">
    <property type="entry name" value="Dipeptidylpeptidase IV, N-terminal domain"/>
    <property type="match status" value="1"/>
</dbReference>
<dbReference type="Gene3D" id="3.40.50.1820">
    <property type="entry name" value="alpha/beta hydrolase"/>
    <property type="match status" value="1"/>
</dbReference>
<dbReference type="RefSeq" id="WP_380288913.1">
    <property type="nucleotide sequence ID" value="NZ_JBHULY010000005.1"/>
</dbReference>